<evidence type="ECO:0000256" key="4">
    <source>
        <dbReference type="ARBA" id="ARBA00022679"/>
    </source>
</evidence>
<name>A0A238Z1K0_9BACT</name>
<evidence type="ECO:0000256" key="2">
    <source>
        <dbReference type="ARBA" id="ARBA00022475"/>
    </source>
</evidence>
<feature type="transmembrane region" description="Helical" evidence="8">
    <location>
        <begin position="201"/>
        <end position="216"/>
    </location>
</feature>
<keyword evidence="10" id="KW-1185">Reference proteome</keyword>
<protein>
    <recommendedName>
        <fullName evidence="11">Dolichyl-phosphate-mannose-protein mannosyltransferase</fullName>
    </recommendedName>
</protein>
<feature type="transmembrane region" description="Helical" evidence="8">
    <location>
        <begin position="317"/>
        <end position="338"/>
    </location>
</feature>
<dbReference type="PANTHER" id="PTHR33908">
    <property type="entry name" value="MANNOSYLTRANSFERASE YKCB-RELATED"/>
    <property type="match status" value="1"/>
</dbReference>
<feature type="transmembrane region" description="Helical" evidence="8">
    <location>
        <begin position="376"/>
        <end position="398"/>
    </location>
</feature>
<feature type="transmembrane region" description="Helical" evidence="8">
    <location>
        <begin position="180"/>
        <end position="195"/>
    </location>
</feature>
<dbReference type="InterPro" id="IPR050297">
    <property type="entry name" value="LipidA_mod_glycosyltrf_83"/>
</dbReference>
<keyword evidence="4" id="KW-0808">Transferase</keyword>
<accession>A0A238Z1K0</accession>
<evidence type="ECO:0008006" key="11">
    <source>
        <dbReference type="Google" id="ProtNLM"/>
    </source>
</evidence>
<dbReference type="Proteomes" id="UP000198310">
    <property type="component" value="Unassembled WGS sequence"/>
</dbReference>
<keyword evidence="6 8" id="KW-1133">Transmembrane helix</keyword>
<dbReference type="GO" id="GO:0005886">
    <property type="term" value="C:plasma membrane"/>
    <property type="evidence" value="ECO:0007669"/>
    <property type="project" value="UniProtKB-SubCell"/>
</dbReference>
<evidence type="ECO:0000256" key="6">
    <source>
        <dbReference type="ARBA" id="ARBA00022989"/>
    </source>
</evidence>
<dbReference type="EMBL" id="FZNS01000006">
    <property type="protein sequence ID" value="SNR77210.1"/>
    <property type="molecule type" value="Genomic_DNA"/>
</dbReference>
<keyword evidence="3" id="KW-0328">Glycosyltransferase</keyword>
<sequence>MPAPSPLTMSSASAPLPASTAPGPAWLQRWHGWLLVGVWVLVQLSLLWQHHGPRYVNDSGRYLAYGTRIAQEWHFEHDHNLRYVGYPLFISLWIKVGADRWGIVLGQMAVSGLAAWAFYAALRQLTPDRTDWRPAALATAALIGWRDVQQFNVYILTESLFCSLAILAFWALVRARERGAWGWVLLGVVAILAGIERPNGFVVAGASGVAALVALRQRPDRRAYRRAWLAIGVLSPLLWVVLNKLLLTFTLVETYLRGEIIYGYTPWVVEPTEPLMLPPASLAPVIRLAYFILGNPVYFAKLALLKGLLFISYVKSYYSWFHIVMIVVFIYPCYWMAWRGSQVAAVWLPVRVFLVSVILLQGLIVMMTVEDWDVRFLLPVLPCTFALAGIGIANTPIFTRKGQ</sequence>
<dbReference type="AlphaFoldDB" id="A0A238Z1K0"/>
<reference evidence="10" key="1">
    <citation type="submission" date="2017-06" db="EMBL/GenBank/DDBJ databases">
        <authorList>
            <person name="Varghese N."/>
            <person name="Submissions S."/>
        </authorList>
    </citation>
    <scope>NUCLEOTIDE SEQUENCE [LARGE SCALE GENOMIC DNA]</scope>
    <source>
        <strain evidence="10">DSM 28041</strain>
    </source>
</reference>
<organism evidence="9 10">
    <name type="scientific">Hymenobacter mucosus</name>
    <dbReference type="NCBI Taxonomy" id="1411120"/>
    <lineage>
        <taxon>Bacteria</taxon>
        <taxon>Pseudomonadati</taxon>
        <taxon>Bacteroidota</taxon>
        <taxon>Cytophagia</taxon>
        <taxon>Cytophagales</taxon>
        <taxon>Hymenobacteraceae</taxon>
        <taxon>Hymenobacter</taxon>
    </lineage>
</organism>
<dbReference type="GO" id="GO:0016763">
    <property type="term" value="F:pentosyltransferase activity"/>
    <property type="evidence" value="ECO:0007669"/>
    <property type="project" value="TreeGrafter"/>
</dbReference>
<feature type="transmembrane region" description="Helical" evidence="8">
    <location>
        <begin position="151"/>
        <end position="173"/>
    </location>
</feature>
<evidence type="ECO:0000313" key="9">
    <source>
        <dbReference type="EMBL" id="SNR77210.1"/>
    </source>
</evidence>
<feature type="transmembrane region" description="Helical" evidence="8">
    <location>
        <begin position="285"/>
        <end position="305"/>
    </location>
</feature>
<dbReference type="PANTHER" id="PTHR33908:SF11">
    <property type="entry name" value="MEMBRANE PROTEIN"/>
    <property type="match status" value="1"/>
</dbReference>
<evidence type="ECO:0000256" key="3">
    <source>
        <dbReference type="ARBA" id="ARBA00022676"/>
    </source>
</evidence>
<evidence type="ECO:0000313" key="10">
    <source>
        <dbReference type="Proteomes" id="UP000198310"/>
    </source>
</evidence>
<evidence type="ECO:0000256" key="8">
    <source>
        <dbReference type="SAM" id="Phobius"/>
    </source>
</evidence>
<feature type="transmembrane region" description="Helical" evidence="8">
    <location>
        <begin position="344"/>
        <end position="364"/>
    </location>
</feature>
<evidence type="ECO:0000256" key="7">
    <source>
        <dbReference type="ARBA" id="ARBA00023136"/>
    </source>
</evidence>
<evidence type="ECO:0000256" key="1">
    <source>
        <dbReference type="ARBA" id="ARBA00004651"/>
    </source>
</evidence>
<keyword evidence="5 8" id="KW-0812">Transmembrane</keyword>
<feature type="transmembrane region" description="Helical" evidence="8">
    <location>
        <begin position="228"/>
        <end position="247"/>
    </location>
</feature>
<proteinExistence type="predicted"/>
<gene>
    <name evidence="9" type="ORF">SAMN06269173_106265</name>
</gene>
<feature type="transmembrane region" description="Helical" evidence="8">
    <location>
        <begin position="101"/>
        <end position="122"/>
    </location>
</feature>
<dbReference type="GO" id="GO:0009103">
    <property type="term" value="P:lipopolysaccharide biosynthetic process"/>
    <property type="evidence" value="ECO:0007669"/>
    <property type="project" value="UniProtKB-ARBA"/>
</dbReference>
<comment type="subcellular location">
    <subcellularLocation>
        <location evidence="1">Cell membrane</location>
        <topology evidence="1">Multi-pass membrane protein</topology>
    </subcellularLocation>
</comment>
<keyword evidence="2" id="KW-1003">Cell membrane</keyword>
<feature type="transmembrane region" description="Helical" evidence="8">
    <location>
        <begin position="30"/>
        <end position="48"/>
    </location>
</feature>
<evidence type="ECO:0000256" key="5">
    <source>
        <dbReference type="ARBA" id="ARBA00022692"/>
    </source>
</evidence>
<keyword evidence="7 8" id="KW-0472">Membrane</keyword>